<protein>
    <submittedName>
        <fullName evidence="9">Outer membrane efflux protein</fullName>
    </submittedName>
</protein>
<dbReference type="KEGG" id="cyn:Cyan7425_3626"/>
<dbReference type="STRING" id="395961.Cyan7425_3626"/>
<dbReference type="EMBL" id="CP001344">
    <property type="protein sequence ID" value="ACL45946.1"/>
    <property type="molecule type" value="Genomic_DNA"/>
</dbReference>
<gene>
    <name evidence="9" type="ordered locus">Cyan7425_3626</name>
</gene>
<dbReference type="Pfam" id="PF02321">
    <property type="entry name" value="OEP"/>
    <property type="match status" value="2"/>
</dbReference>
<keyword evidence="4" id="KW-1134">Transmembrane beta strand</keyword>
<comment type="similarity">
    <text evidence="2">Belongs to the outer membrane factor (OMF) (TC 1.B.17) family.</text>
</comment>
<dbReference type="InterPro" id="IPR003423">
    <property type="entry name" value="OMP_efflux"/>
</dbReference>
<accession>B8HRS9</accession>
<comment type="subcellular location">
    <subcellularLocation>
        <location evidence="1">Cell outer membrane</location>
    </subcellularLocation>
</comment>
<keyword evidence="3" id="KW-0813">Transport</keyword>
<dbReference type="AlphaFoldDB" id="B8HRS9"/>
<dbReference type="PANTHER" id="PTHR30026">
    <property type="entry name" value="OUTER MEMBRANE PROTEIN TOLC"/>
    <property type="match status" value="1"/>
</dbReference>
<evidence type="ECO:0000256" key="5">
    <source>
        <dbReference type="ARBA" id="ARBA00022692"/>
    </source>
</evidence>
<reference evidence="9" key="1">
    <citation type="submission" date="2009-01" db="EMBL/GenBank/DDBJ databases">
        <title>Complete sequence of chromosome Cyanothece sp. PCC 7425.</title>
        <authorList>
            <consortium name="US DOE Joint Genome Institute"/>
            <person name="Lucas S."/>
            <person name="Copeland A."/>
            <person name="Lapidus A."/>
            <person name="Glavina del Rio T."/>
            <person name="Dalin E."/>
            <person name="Tice H."/>
            <person name="Bruce D."/>
            <person name="Goodwin L."/>
            <person name="Pitluck S."/>
            <person name="Sims D."/>
            <person name="Meineke L."/>
            <person name="Brettin T."/>
            <person name="Detter J.C."/>
            <person name="Han C."/>
            <person name="Larimer F."/>
            <person name="Land M."/>
            <person name="Hauser L."/>
            <person name="Kyrpides N."/>
            <person name="Ovchinnikova G."/>
            <person name="Liberton M."/>
            <person name="Stoeckel J."/>
            <person name="Banerjee A."/>
            <person name="Singh A."/>
            <person name="Page L."/>
            <person name="Sato H."/>
            <person name="Zhao L."/>
            <person name="Sherman L."/>
            <person name="Pakrasi H."/>
            <person name="Richardson P."/>
        </authorList>
    </citation>
    <scope>NUCLEOTIDE SEQUENCE</scope>
    <source>
        <strain evidence="9">PCC 7425</strain>
    </source>
</reference>
<evidence type="ECO:0000256" key="6">
    <source>
        <dbReference type="ARBA" id="ARBA00023136"/>
    </source>
</evidence>
<keyword evidence="5" id="KW-0812">Transmembrane</keyword>
<proteinExistence type="inferred from homology"/>
<keyword evidence="6" id="KW-0472">Membrane</keyword>
<organism evidence="9">
    <name type="scientific">Cyanothece sp. (strain PCC 7425 / ATCC 29141)</name>
    <dbReference type="NCBI Taxonomy" id="395961"/>
    <lineage>
        <taxon>Bacteria</taxon>
        <taxon>Bacillati</taxon>
        <taxon>Cyanobacteriota</taxon>
        <taxon>Cyanophyceae</taxon>
        <taxon>Gomontiellales</taxon>
        <taxon>Cyanothecaceae</taxon>
        <taxon>Cyanothece</taxon>
    </lineage>
</organism>
<dbReference type="GO" id="GO:0015562">
    <property type="term" value="F:efflux transmembrane transporter activity"/>
    <property type="evidence" value="ECO:0007669"/>
    <property type="project" value="InterPro"/>
</dbReference>
<dbReference type="InterPro" id="IPR051906">
    <property type="entry name" value="TolC-like"/>
</dbReference>
<keyword evidence="7" id="KW-0998">Cell outer membrane</keyword>
<dbReference type="HOGENOM" id="CLU_012817_7_2_3"/>
<feature type="compositionally biased region" description="Low complexity" evidence="8">
    <location>
        <begin position="44"/>
        <end position="91"/>
    </location>
</feature>
<dbReference type="GO" id="GO:1990281">
    <property type="term" value="C:efflux pump complex"/>
    <property type="evidence" value="ECO:0007669"/>
    <property type="project" value="TreeGrafter"/>
</dbReference>
<dbReference type="Gene3D" id="1.20.1600.10">
    <property type="entry name" value="Outer membrane efflux proteins (OEP)"/>
    <property type="match status" value="2"/>
</dbReference>
<sequence length="627" mass="68202">MGRAFVIFMLNVRYFIAVGVGAALALTGMAEAIAQPEQVGAAEVVQPSSPQASVSPAPVQTSTSPAPASTSPAGSSSPPAASISAKDLLPLNPNPDPLNLPSEPDQVTVTLTQPLSLSQAQELARRNNLTLQVSELQLRQSQAALRQALSSLFPNLSLQTNFARTQSPGSQFTSPNFQFQQQQQLQQFQFQQQQLQFQQQQQEAVNILQLQLSNLQQRFEGPQLISFNDQQNLELQQIINQLQLSASEAANPPTLPLFTPSPLLSTTQSITGGFGGGGGGTTTNTLTANLSLVYNLYSSGQRQASIRAGREQVRSSELAVQQQTEQLRLDVSNDYYNAQQADVQVRIAQAAVENAQINLRDTQALERAGIGTLFDVLQAQVQLANSQQNLTQALSLQRTSRRQLVQRLNISQQADISLADPVQVAGEWTLSLEETIVLALRNRAELEQLLAQRNIAVQNRRIALSNLGPSVNLFASFNTLDRLFDDFTPRYGYSVGLQVNWTFFDGGSARASAAQQEANIAIAETEFANTKNQIRFQVERAYFTLQANLQNIQTARTAVTQATEGLRLARLRFQAGVGTQADVTDAQTNLTQAQGNLLAATLNYNRALAVLERAVGYTITVTPARQS</sequence>
<dbReference type="GO" id="GO:0015288">
    <property type="term" value="F:porin activity"/>
    <property type="evidence" value="ECO:0007669"/>
    <property type="project" value="TreeGrafter"/>
</dbReference>
<evidence type="ECO:0000313" key="9">
    <source>
        <dbReference type="EMBL" id="ACL45946.1"/>
    </source>
</evidence>
<evidence type="ECO:0000256" key="7">
    <source>
        <dbReference type="ARBA" id="ARBA00023237"/>
    </source>
</evidence>
<evidence type="ECO:0000256" key="8">
    <source>
        <dbReference type="SAM" id="MobiDB-lite"/>
    </source>
</evidence>
<evidence type="ECO:0000256" key="2">
    <source>
        <dbReference type="ARBA" id="ARBA00007613"/>
    </source>
</evidence>
<evidence type="ECO:0000256" key="4">
    <source>
        <dbReference type="ARBA" id="ARBA00022452"/>
    </source>
</evidence>
<feature type="region of interest" description="Disordered" evidence="8">
    <location>
        <begin position="44"/>
        <end position="103"/>
    </location>
</feature>
<dbReference type="PANTHER" id="PTHR30026:SF21">
    <property type="entry name" value="SLR1270 PROTEIN"/>
    <property type="match status" value="1"/>
</dbReference>
<evidence type="ECO:0000256" key="3">
    <source>
        <dbReference type="ARBA" id="ARBA00022448"/>
    </source>
</evidence>
<dbReference type="eggNOG" id="COG1538">
    <property type="taxonomic scope" value="Bacteria"/>
</dbReference>
<dbReference type="SUPFAM" id="SSF56954">
    <property type="entry name" value="Outer membrane efflux proteins (OEP)"/>
    <property type="match status" value="2"/>
</dbReference>
<evidence type="ECO:0000256" key="1">
    <source>
        <dbReference type="ARBA" id="ARBA00004442"/>
    </source>
</evidence>
<name>B8HRS9_CYAP4</name>
<dbReference type="GO" id="GO:0009279">
    <property type="term" value="C:cell outer membrane"/>
    <property type="evidence" value="ECO:0007669"/>
    <property type="project" value="UniProtKB-SubCell"/>
</dbReference>